<dbReference type="AlphaFoldDB" id="A0A5K0X1S7"/>
<name>A0A5K0X1S7_9MAGN</name>
<evidence type="ECO:0000256" key="4">
    <source>
        <dbReference type="RuleBase" id="RU004335"/>
    </source>
</evidence>
<proteinExistence type="inferred from homology"/>
<dbReference type="Gramene" id="NC10G0165650.1">
    <property type="protein sequence ID" value="NC10G0165650.1:cds"/>
    <property type="gene ID" value="NC10G0165650"/>
</dbReference>
<evidence type="ECO:0000256" key="2">
    <source>
        <dbReference type="ARBA" id="ARBA00022801"/>
    </source>
</evidence>
<dbReference type="OrthoDB" id="941679at2759"/>
<dbReference type="GO" id="GO:0004553">
    <property type="term" value="F:hydrolase activity, hydrolyzing O-glycosyl compounds"/>
    <property type="evidence" value="ECO:0007669"/>
    <property type="project" value="InterPro"/>
</dbReference>
<dbReference type="PANTHER" id="PTHR32227">
    <property type="entry name" value="GLUCAN ENDO-1,3-BETA-GLUCOSIDASE BG1-RELATED-RELATED"/>
    <property type="match status" value="1"/>
</dbReference>
<evidence type="ECO:0000256" key="3">
    <source>
        <dbReference type="ARBA" id="ARBA00023295"/>
    </source>
</evidence>
<sequence length="306" mass="32103">MVADNLPAPVDVVKLFTDKGIAAMRLYEPNTDALTALKGSPIEVMLGVRNEDLASIAGSQAAADDWVHTNVAAYSDVKIKYITAGNEVIPGPNSQYVLPAMQNLLKSLTAASLSSSIRVSTVVSMSVLGSSYPPSQGAFSDVTAAVMSDIVSFLSSNGSPFLANVYPYFAYTGSPGQIALPYALFAGDAPVVQDGALSYHNLFDAMVDALYSALEKAGGSSVGIVISESGWPSAGSDAATVANAQAYVNNFISHVTSGDGTPKRPGKPIEAYVFAMFNENQKPGEAVEQNFGLFYPSMQPVYPVFN</sequence>
<dbReference type="EMBL" id="LR721775">
    <property type="protein sequence ID" value="VVV59439.1"/>
    <property type="molecule type" value="Genomic_DNA"/>
</dbReference>
<evidence type="ECO:0008006" key="7">
    <source>
        <dbReference type="Google" id="ProtNLM"/>
    </source>
</evidence>
<dbReference type="InterPro" id="IPR044965">
    <property type="entry name" value="Glyco_hydro_17_plant"/>
</dbReference>
<dbReference type="Pfam" id="PF00332">
    <property type="entry name" value="Glyco_hydro_17"/>
    <property type="match status" value="1"/>
</dbReference>
<dbReference type="SUPFAM" id="SSF51445">
    <property type="entry name" value="(Trans)glycosidases"/>
    <property type="match status" value="1"/>
</dbReference>
<organism evidence="6">
    <name type="scientific">Nymphaea colorata</name>
    <name type="common">pocket water lily</name>
    <dbReference type="NCBI Taxonomy" id="210225"/>
    <lineage>
        <taxon>Eukaryota</taxon>
        <taxon>Viridiplantae</taxon>
        <taxon>Streptophyta</taxon>
        <taxon>Embryophyta</taxon>
        <taxon>Tracheophyta</taxon>
        <taxon>Spermatophyta</taxon>
        <taxon>Magnoliopsida</taxon>
        <taxon>Nymphaeales</taxon>
        <taxon>Nymphaeaceae</taxon>
        <taxon>Nymphaea</taxon>
    </lineage>
</organism>
<evidence type="ECO:0000313" key="6">
    <source>
        <dbReference type="EMBL" id="VVV59439.1"/>
    </source>
</evidence>
<dbReference type="InterPro" id="IPR000490">
    <property type="entry name" value="Glyco_hydro_17"/>
</dbReference>
<evidence type="ECO:0000256" key="1">
    <source>
        <dbReference type="ARBA" id="ARBA00008773"/>
    </source>
</evidence>
<evidence type="ECO:0000256" key="5">
    <source>
        <dbReference type="RuleBase" id="RU004336"/>
    </source>
</evidence>
<comment type="similarity">
    <text evidence="1 4">Belongs to the glycosyl hydrolase 17 family.</text>
</comment>
<dbReference type="InterPro" id="IPR017853">
    <property type="entry name" value="GH"/>
</dbReference>
<dbReference type="PROSITE" id="PS00587">
    <property type="entry name" value="GLYCOSYL_HYDROL_F17"/>
    <property type="match status" value="1"/>
</dbReference>
<keyword evidence="3 5" id="KW-0326">Glycosidase</keyword>
<reference evidence="6" key="1">
    <citation type="submission" date="2019-09" db="EMBL/GenBank/DDBJ databases">
        <authorList>
            <person name="Zhang L."/>
        </authorList>
    </citation>
    <scope>NUCLEOTIDE SEQUENCE</scope>
</reference>
<accession>A0A5K0X1S7</accession>
<keyword evidence="2 5" id="KW-0378">Hydrolase</keyword>
<protein>
    <recommendedName>
        <fullName evidence="7">Glucan endo-1,3-beta-D-glucosidase</fullName>
    </recommendedName>
</protein>
<dbReference type="Gene3D" id="3.20.20.80">
    <property type="entry name" value="Glycosidases"/>
    <property type="match status" value="1"/>
</dbReference>
<dbReference type="FunFam" id="3.20.20.80:FF:000010">
    <property type="entry name" value="glucan endo-1,3-beta-glucosidase, basic"/>
    <property type="match status" value="1"/>
</dbReference>
<dbReference type="OMA" id="ANQAIWH"/>
<dbReference type="GO" id="GO:0005975">
    <property type="term" value="P:carbohydrate metabolic process"/>
    <property type="evidence" value="ECO:0007669"/>
    <property type="project" value="InterPro"/>
</dbReference>
<gene>
    <name evidence="6" type="ORF">NYM_LOCUS5019</name>
</gene>